<proteinExistence type="inferred from homology"/>
<feature type="chain" id="PRO_5045965123" evidence="6">
    <location>
        <begin position="29"/>
        <end position="139"/>
    </location>
</feature>
<comment type="caution">
    <text evidence="7">The sequence shown here is derived from an EMBL/GenBank/DDBJ whole genome shotgun (WGS) entry which is preliminary data.</text>
</comment>
<reference evidence="7 8" key="1">
    <citation type="submission" date="2024-06" db="EMBL/GenBank/DDBJ databases">
        <title>The Natural Products Discovery Center: Release of the First 8490 Sequenced Strains for Exploring Actinobacteria Biosynthetic Diversity.</title>
        <authorList>
            <person name="Kalkreuter E."/>
            <person name="Kautsar S.A."/>
            <person name="Yang D."/>
            <person name="Bader C.D."/>
            <person name="Teijaro C.N."/>
            <person name="Fluegel L."/>
            <person name="Davis C.M."/>
            <person name="Simpson J.R."/>
            <person name="Lauterbach L."/>
            <person name="Steele A.D."/>
            <person name="Gui C."/>
            <person name="Meng S."/>
            <person name="Li G."/>
            <person name="Viehrig K."/>
            <person name="Ye F."/>
            <person name="Su P."/>
            <person name="Kiefer A.F."/>
            <person name="Nichols A."/>
            <person name="Cepeda A.J."/>
            <person name="Yan W."/>
            <person name="Fan B."/>
            <person name="Jiang Y."/>
            <person name="Adhikari A."/>
            <person name="Zheng C.-J."/>
            <person name="Schuster L."/>
            <person name="Cowan T.M."/>
            <person name="Smanski M.J."/>
            <person name="Chevrette M.G."/>
            <person name="De Carvalho L.P.S."/>
            <person name="Shen B."/>
        </authorList>
    </citation>
    <scope>NUCLEOTIDE SEQUENCE [LARGE SCALE GENOMIC DNA]</scope>
    <source>
        <strain evidence="7 8">NPDC050403</strain>
    </source>
</reference>
<dbReference type="InterPro" id="IPR002186">
    <property type="entry name" value="Neocarzinostatin_fam"/>
</dbReference>
<sequence>MTFTRIRFGAIAALTCAAAFGATGIATASPYLSVSQTAGVSPGQAVYVSLSGIEGIQGSVAIGQCKAQVSGPADCNLPGTLLGKADDAGNWTSNSGTAITLAASIGGVDCTAFDGACIVAVTALNNPSAMMATVPLSFG</sequence>
<keyword evidence="5" id="KW-1015">Disulfide bond</keyword>
<evidence type="ECO:0000256" key="3">
    <source>
        <dbReference type="ARBA" id="ARBA00023022"/>
    </source>
</evidence>
<protein>
    <submittedName>
        <fullName evidence="7">Neocarzinostatin apoprotein domain-containing protein</fullName>
    </submittedName>
</protein>
<dbReference type="Gene3D" id="2.60.40.230">
    <property type="entry name" value="Neocarzinostatin-like"/>
    <property type="match status" value="1"/>
</dbReference>
<dbReference type="InterPro" id="IPR027273">
    <property type="entry name" value="Neocarzinostatin-like"/>
</dbReference>
<dbReference type="SUPFAM" id="SSF49319">
    <property type="entry name" value="Actinoxanthin-like"/>
    <property type="match status" value="1"/>
</dbReference>
<evidence type="ECO:0000256" key="1">
    <source>
        <dbReference type="ARBA" id="ARBA00010648"/>
    </source>
</evidence>
<keyword evidence="4" id="KW-0238">DNA-binding</keyword>
<dbReference type="Proteomes" id="UP001551695">
    <property type="component" value="Unassembled WGS sequence"/>
</dbReference>
<comment type="similarity">
    <text evidence="1">Belongs to the neocarzinostatin family.</text>
</comment>
<keyword evidence="2" id="KW-0929">Antimicrobial</keyword>
<organism evidence="7 8">
    <name type="scientific">Nocardia aurea</name>
    <dbReference type="NCBI Taxonomy" id="2144174"/>
    <lineage>
        <taxon>Bacteria</taxon>
        <taxon>Bacillati</taxon>
        <taxon>Actinomycetota</taxon>
        <taxon>Actinomycetes</taxon>
        <taxon>Mycobacteriales</taxon>
        <taxon>Nocardiaceae</taxon>
        <taxon>Nocardia</taxon>
    </lineage>
</organism>
<evidence type="ECO:0000313" key="7">
    <source>
        <dbReference type="EMBL" id="MEV0710457.1"/>
    </source>
</evidence>
<evidence type="ECO:0000256" key="4">
    <source>
        <dbReference type="ARBA" id="ARBA00023125"/>
    </source>
</evidence>
<dbReference type="Pfam" id="PF00960">
    <property type="entry name" value="Neocarzinostat"/>
    <property type="match status" value="1"/>
</dbReference>
<evidence type="ECO:0000256" key="6">
    <source>
        <dbReference type="SAM" id="SignalP"/>
    </source>
</evidence>
<gene>
    <name evidence="7" type="ORF">AB0I48_23095</name>
</gene>
<evidence type="ECO:0000256" key="5">
    <source>
        <dbReference type="ARBA" id="ARBA00023157"/>
    </source>
</evidence>
<evidence type="ECO:0000313" key="8">
    <source>
        <dbReference type="Proteomes" id="UP001551695"/>
    </source>
</evidence>
<accession>A0ABV3FYE9</accession>
<keyword evidence="6" id="KW-0732">Signal</keyword>
<keyword evidence="8" id="KW-1185">Reference proteome</keyword>
<evidence type="ECO:0000256" key="2">
    <source>
        <dbReference type="ARBA" id="ARBA00022529"/>
    </source>
</evidence>
<feature type="signal peptide" evidence="6">
    <location>
        <begin position="1"/>
        <end position="28"/>
    </location>
</feature>
<name>A0ABV3FYE9_9NOCA</name>
<dbReference type="RefSeq" id="WP_357786361.1">
    <property type="nucleotide sequence ID" value="NZ_JBFAKC010000010.1"/>
</dbReference>
<keyword evidence="3" id="KW-0044">Antibiotic</keyword>
<dbReference type="EMBL" id="JBFAKC010000010">
    <property type="protein sequence ID" value="MEV0710457.1"/>
    <property type="molecule type" value="Genomic_DNA"/>
</dbReference>